<organism evidence="1 2">
    <name type="scientific">Aspergillus lentulus</name>
    <dbReference type="NCBI Taxonomy" id="293939"/>
    <lineage>
        <taxon>Eukaryota</taxon>
        <taxon>Fungi</taxon>
        <taxon>Dikarya</taxon>
        <taxon>Ascomycota</taxon>
        <taxon>Pezizomycotina</taxon>
        <taxon>Eurotiomycetes</taxon>
        <taxon>Eurotiomycetidae</taxon>
        <taxon>Eurotiales</taxon>
        <taxon>Aspergillaceae</taxon>
        <taxon>Aspergillus</taxon>
        <taxon>Aspergillus subgen. Fumigati</taxon>
    </lineage>
</organism>
<dbReference type="AlphaFoldDB" id="A0AAN6BTS4"/>
<evidence type="ECO:0000313" key="1">
    <source>
        <dbReference type="EMBL" id="KAF4209680.1"/>
    </source>
</evidence>
<dbReference type="PANTHER" id="PTHR21310:SF37">
    <property type="entry name" value="AMINOGLYCOSIDE PHOSPHOTRANSFERASE DOMAIN-CONTAINING PROTEIN"/>
    <property type="match status" value="1"/>
</dbReference>
<dbReference type="PANTHER" id="PTHR21310">
    <property type="entry name" value="AMINOGLYCOSIDE PHOSPHOTRANSFERASE-RELATED-RELATED"/>
    <property type="match status" value="1"/>
</dbReference>
<comment type="caution">
    <text evidence="1">The sequence shown here is derived from an EMBL/GenBank/DDBJ whole genome shotgun (WGS) entry which is preliminary data.</text>
</comment>
<reference evidence="1" key="1">
    <citation type="journal article" date="2020" name="bioRxiv">
        <title>Genomic and phenotypic heterogeneity of clinical isolates of the human pathogens Aspergillus fumigatus, Aspergillus lentulus and Aspergillus fumigatiaffinis.</title>
        <authorList>
            <person name="dos Santos R.A.C."/>
            <person name="Steenwyk J.L."/>
            <person name="Rivero-Menendez O."/>
            <person name="Mead M.E."/>
            <person name="Silva L.P."/>
            <person name="Bastos R.W."/>
            <person name="Alastruey-Izquierdo A."/>
            <person name="Goldman G.H."/>
            <person name="Rokas A."/>
        </authorList>
    </citation>
    <scope>NUCLEOTIDE SEQUENCE</scope>
    <source>
        <strain evidence="1">CNM-CM8927</strain>
    </source>
</reference>
<dbReference type="EMBL" id="JAAAPU010000002">
    <property type="protein sequence ID" value="KAF4209680.1"/>
    <property type="molecule type" value="Genomic_DNA"/>
</dbReference>
<accession>A0AAN6BTS4</accession>
<evidence type="ECO:0008006" key="3">
    <source>
        <dbReference type="Google" id="ProtNLM"/>
    </source>
</evidence>
<proteinExistence type="predicted"/>
<dbReference type="InterPro" id="IPR051678">
    <property type="entry name" value="AGP_Transferase"/>
</dbReference>
<sequence length="267" mass="30881">MRFLEFPTSIPVPHILHYGMAKESPDELGSFIIMEYIEHEYDFVDALNTPGIPDDERPILDPQLSEERLIFAYGQMADIMLQLSKHTFTEIGCIARANEDDDFDDVWVVKRRPLTLNMNELVQVGNFPPHLLPDDPFPTSSSYYLALAHMHINHLVTQRNDAVDSPEDCRTKCIARLLFRKLAREGRFCKYNDRGSFKLFCDDIRPANVLTNFMTNVLTNFMTNVLTNAEFKVVGAIDWGYTYAAPLEFAYSVPFWLLLELPEYWPE</sequence>
<protein>
    <recommendedName>
        <fullName evidence="3">Aminoglycoside phosphotransferase domain-containing protein</fullName>
    </recommendedName>
</protein>
<evidence type="ECO:0000313" key="2">
    <source>
        <dbReference type="Proteomes" id="UP000649114"/>
    </source>
</evidence>
<reference evidence="1" key="2">
    <citation type="submission" date="2020-04" db="EMBL/GenBank/DDBJ databases">
        <authorList>
            <person name="Santos R.A.C."/>
            <person name="Steenwyk J.L."/>
            <person name="Rivero-Menendez O."/>
            <person name="Mead M.E."/>
            <person name="Silva L.P."/>
            <person name="Bastos R.W."/>
            <person name="Alastruey-Izquierdo A."/>
            <person name="Goldman G.H."/>
            <person name="Rokas A."/>
        </authorList>
    </citation>
    <scope>NUCLEOTIDE SEQUENCE</scope>
    <source>
        <strain evidence="1">CNM-CM8927</strain>
    </source>
</reference>
<dbReference type="Proteomes" id="UP000649114">
    <property type="component" value="Unassembled WGS sequence"/>
</dbReference>
<name>A0AAN6BTS4_ASPLE</name>
<gene>
    <name evidence="1" type="ORF">CNMCM8927_004883</name>
</gene>